<evidence type="ECO:0000256" key="3">
    <source>
        <dbReference type="ARBA" id="ARBA00023163"/>
    </source>
</evidence>
<sequence>MANSPSGESVISRVVRLMSAFDRDLPAMTLSGLARRAGLPLTTAHRLVDDLVLHGLIERLPDGNLCSGMRMWELAARGSRALNLRELALPFMEDVQAAVHQHTTLAVLDHGTVLYVERLSSPHSSLDAAHIAQRMPIHAASSGLVLLAFSPPAVQAEVLAKPLKAVTPETITGPALIRKHLAEIRQRGYVALPGIGVTEWTGIAVPVFGPGNSAAAALNAIVPRQEAAVPLIVPALLTAAHGISRALKSAQPEGRADFRHR</sequence>
<dbReference type="AlphaFoldDB" id="A0AAU8ETT8"/>
<evidence type="ECO:0000259" key="4">
    <source>
        <dbReference type="PROSITE" id="PS51077"/>
    </source>
</evidence>
<dbReference type="SMART" id="SM00346">
    <property type="entry name" value="HTH_ICLR"/>
    <property type="match status" value="1"/>
</dbReference>
<keyword evidence="2" id="KW-0238">DNA-binding</keyword>
<gene>
    <name evidence="6" type="ORF">ABRP34_04065</name>
</gene>
<accession>A0AAU8ETT8</accession>
<evidence type="ECO:0000256" key="1">
    <source>
        <dbReference type="ARBA" id="ARBA00023015"/>
    </source>
</evidence>
<keyword evidence="3" id="KW-0804">Transcription</keyword>
<dbReference type="InterPro" id="IPR014757">
    <property type="entry name" value="Tscrpt_reg_IclR_C"/>
</dbReference>
<dbReference type="GO" id="GO:0045892">
    <property type="term" value="P:negative regulation of DNA-templated transcription"/>
    <property type="evidence" value="ECO:0007669"/>
    <property type="project" value="TreeGrafter"/>
</dbReference>
<evidence type="ECO:0000259" key="5">
    <source>
        <dbReference type="PROSITE" id="PS51078"/>
    </source>
</evidence>
<dbReference type="InterPro" id="IPR005471">
    <property type="entry name" value="Tscrpt_reg_IclR_N"/>
</dbReference>
<dbReference type="InterPro" id="IPR050707">
    <property type="entry name" value="HTH_MetabolicPath_Reg"/>
</dbReference>
<organism evidence="6">
    <name type="scientific">Arthrobacter sp. K5</name>
    <dbReference type="NCBI Taxonomy" id="2839623"/>
    <lineage>
        <taxon>Bacteria</taxon>
        <taxon>Bacillati</taxon>
        <taxon>Actinomycetota</taxon>
        <taxon>Actinomycetes</taxon>
        <taxon>Micrococcales</taxon>
        <taxon>Micrococcaceae</taxon>
        <taxon>Arthrobacter</taxon>
    </lineage>
</organism>
<dbReference type="GO" id="GO:0003700">
    <property type="term" value="F:DNA-binding transcription factor activity"/>
    <property type="evidence" value="ECO:0007669"/>
    <property type="project" value="TreeGrafter"/>
</dbReference>
<evidence type="ECO:0000313" key="6">
    <source>
        <dbReference type="EMBL" id="XCH12198.1"/>
    </source>
</evidence>
<dbReference type="SUPFAM" id="SSF55781">
    <property type="entry name" value="GAF domain-like"/>
    <property type="match status" value="1"/>
</dbReference>
<feature type="domain" description="HTH iclR-type" evidence="4">
    <location>
        <begin position="8"/>
        <end position="69"/>
    </location>
</feature>
<keyword evidence="1" id="KW-0805">Transcription regulation</keyword>
<reference evidence="6" key="1">
    <citation type="submission" date="2024-06" db="EMBL/GenBank/DDBJ databases">
        <title>Biodegradation of dimethachlon by Arthrobacter sp. K5: mechanistic insights and ecological implications.</title>
        <authorList>
            <person name="Hu S."/>
            <person name="Lu P."/>
        </authorList>
    </citation>
    <scope>NUCLEOTIDE SEQUENCE</scope>
    <source>
        <strain evidence="6">K5</strain>
    </source>
</reference>
<dbReference type="PROSITE" id="PS51077">
    <property type="entry name" value="HTH_ICLR"/>
    <property type="match status" value="1"/>
</dbReference>
<dbReference type="InterPro" id="IPR029016">
    <property type="entry name" value="GAF-like_dom_sf"/>
</dbReference>
<dbReference type="Gene3D" id="1.10.10.10">
    <property type="entry name" value="Winged helix-like DNA-binding domain superfamily/Winged helix DNA-binding domain"/>
    <property type="match status" value="1"/>
</dbReference>
<dbReference type="PROSITE" id="PS51078">
    <property type="entry name" value="ICLR_ED"/>
    <property type="match status" value="1"/>
</dbReference>
<protein>
    <submittedName>
        <fullName evidence="6">IclR family transcriptional regulator</fullName>
    </submittedName>
</protein>
<evidence type="ECO:0000256" key="2">
    <source>
        <dbReference type="ARBA" id="ARBA00023125"/>
    </source>
</evidence>
<proteinExistence type="predicted"/>
<feature type="domain" description="IclR-ED" evidence="5">
    <location>
        <begin position="70"/>
        <end position="249"/>
    </location>
</feature>
<dbReference type="PANTHER" id="PTHR30136">
    <property type="entry name" value="HELIX-TURN-HELIX TRANSCRIPTIONAL REGULATOR, ICLR FAMILY"/>
    <property type="match status" value="1"/>
</dbReference>
<dbReference type="SUPFAM" id="SSF46785">
    <property type="entry name" value="Winged helix' DNA-binding domain"/>
    <property type="match status" value="1"/>
</dbReference>
<dbReference type="Pfam" id="PF01614">
    <property type="entry name" value="IclR_C"/>
    <property type="match status" value="1"/>
</dbReference>
<dbReference type="InterPro" id="IPR036390">
    <property type="entry name" value="WH_DNA-bd_sf"/>
</dbReference>
<dbReference type="PANTHER" id="PTHR30136:SF24">
    <property type="entry name" value="HTH-TYPE TRANSCRIPTIONAL REPRESSOR ALLR"/>
    <property type="match status" value="1"/>
</dbReference>
<dbReference type="Pfam" id="PF09339">
    <property type="entry name" value="HTH_IclR"/>
    <property type="match status" value="1"/>
</dbReference>
<dbReference type="EMBL" id="CP159279">
    <property type="protein sequence ID" value="XCH12198.1"/>
    <property type="molecule type" value="Genomic_DNA"/>
</dbReference>
<name>A0AAU8ETT8_9MICC</name>
<dbReference type="Gene3D" id="3.30.450.40">
    <property type="match status" value="1"/>
</dbReference>
<dbReference type="GO" id="GO:0003677">
    <property type="term" value="F:DNA binding"/>
    <property type="evidence" value="ECO:0007669"/>
    <property type="project" value="UniProtKB-KW"/>
</dbReference>
<dbReference type="RefSeq" id="WP_353712356.1">
    <property type="nucleotide sequence ID" value="NZ_CP159279.1"/>
</dbReference>
<dbReference type="InterPro" id="IPR036388">
    <property type="entry name" value="WH-like_DNA-bd_sf"/>
</dbReference>